<proteinExistence type="predicted"/>
<reference evidence="2 3" key="1">
    <citation type="submission" date="2017-06" db="EMBL/GenBank/DDBJ databases">
        <title>Genome sequencing of cyanobaciteial culture collection at National Institute for Environmental Studies (NIES).</title>
        <authorList>
            <person name="Hirose Y."/>
            <person name="Shimura Y."/>
            <person name="Fujisawa T."/>
            <person name="Nakamura Y."/>
            <person name="Kawachi M."/>
        </authorList>
    </citation>
    <scope>NUCLEOTIDE SEQUENCE [LARGE SCALE GENOMIC DNA]</scope>
    <source>
        <strain evidence="2 3">NIES-21</strain>
        <plasmid evidence="3">Plasmid2 dna</plasmid>
    </source>
</reference>
<protein>
    <submittedName>
        <fullName evidence="2">Uncharacterized protein</fullName>
    </submittedName>
</protein>
<keyword evidence="3" id="KW-1185">Reference proteome</keyword>
<dbReference type="Proteomes" id="UP000218287">
    <property type="component" value="Plasmid Plasmid2 dna"/>
</dbReference>
<dbReference type="EMBL" id="AP018176">
    <property type="protein sequence ID" value="BAY20097.1"/>
    <property type="molecule type" value="Genomic_DNA"/>
</dbReference>
<name>A0A1Z4GRI3_9CYAN</name>
<keyword evidence="2" id="KW-0614">Plasmid</keyword>
<evidence type="ECO:0000313" key="2">
    <source>
        <dbReference type="EMBL" id="BAY20097.1"/>
    </source>
</evidence>
<geneLocation type="plasmid" evidence="3">
    <name>Plasmid2 dna</name>
</geneLocation>
<feature type="compositionally biased region" description="Gly residues" evidence="1">
    <location>
        <begin position="119"/>
        <end position="133"/>
    </location>
</feature>
<sequence length="161" mass="17821">MSKVVAGKSLRKNYTSISNELIRSSQIDDSTFRLICWMTSHEEGFEINFASIQNALGYGRDKLRKILKNAETLNYLVRRKIRTNGGLFDFEYHIFKDNDSAIAFRESLPQEELTSDLLSGGGSTRGVKTGGGSAASNGPNSKCRRSRRSPTGIGTHSTSCY</sequence>
<organism evidence="2 3">
    <name type="scientific">Anabaenopsis circularis NIES-21</name>
    <dbReference type="NCBI Taxonomy" id="1085406"/>
    <lineage>
        <taxon>Bacteria</taxon>
        <taxon>Bacillati</taxon>
        <taxon>Cyanobacteriota</taxon>
        <taxon>Cyanophyceae</taxon>
        <taxon>Nostocales</taxon>
        <taxon>Nodulariaceae</taxon>
        <taxon>Anabaenopsis</taxon>
    </lineage>
</organism>
<dbReference type="AlphaFoldDB" id="A0A1Z4GRI3"/>
<gene>
    <name evidence="2" type="ORF">NIES21_59670</name>
</gene>
<accession>A0A1Z4GRI3</accession>
<feature type="compositionally biased region" description="Polar residues" evidence="1">
    <location>
        <begin position="152"/>
        <end position="161"/>
    </location>
</feature>
<evidence type="ECO:0000313" key="3">
    <source>
        <dbReference type="Proteomes" id="UP000218287"/>
    </source>
</evidence>
<evidence type="ECO:0000256" key="1">
    <source>
        <dbReference type="SAM" id="MobiDB-lite"/>
    </source>
</evidence>
<dbReference type="OrthoDB" id="486588at2"/>
<feature type="region of interest" description="Disordered" evidence="1">
    <location>
        <begin position="114"/>
        <end position="161"/>
    </location>
</feature>